<protein>
    <recommendedName>
        <fullName evidence="2">Type 4 fimbrial biogenesis protein PilX N-terminal domain-containing protein</fullName>
    </recommendedName>
</protein>
<evidence type="ECO:0008006" key="2">
    <source>
        <dbReference type="Google" id="ProtNLM"/>
    </source>
</evidence>
<accession>A0A383A0V0</accession>
<organism evidence="1">
    <name type="scientific">marine metagenome</name>
    <dbReference type="NCBI Taxonomy" id="408172"/>
    <lineage>
        <taxon>unclassified sequences</taxon>
        <taxon>metagenomes</taxon>
        <taxon>ecological metagenomes</taxon>
    </lineage>
</organism>
<reference evidence="1" key="1">
    <citation type="submission" date="2018-05" db="EMBL/GenBank/DDBJ databases">
        <authorList>
            <person name="Lanie J.A."/>
            <person name="Ng W.-L."/>
            <person name="Kazmierczak K.M."/>
            <person name="Andrzejewski T.M."/>
            <person name="Davidsen T.M."/>
            <person name="Wayne K.J."/>
            <person name="Tettelin H."/>
            <person name="Glass J.I."/>
            <person name="Rusch D."/>
            <person name="Podicherti R."/>
            <person name="Tsui H.-C.T."/>
            <person name="Winkler M.E."/>
        </authorList>
    </citation>
    <scope>NUCLEOTIDE SEQUENCE</scope>
</reference>
<feature type="non-terminal residue" evidence="1">
    <location>
        <position position="165"/>
    </location>
</feature>
<proteinExistence type="predicted"/>
<dbReference type="AlphaFoldDB" id="A0A383A0V0"/>
<name>A0A383A0V0_9ZZZZ</name>
<gene>
    <name evidence="1" type="ORF">METZ01_LOCUS454155</name>
</gene>
<sequence length="165" mass="18463">MRKKNEKGFALVLALVLLLVMSLMGGGLIVITSGDHNSNNTSDQYQQTFYVAETGLIQAEKTIVNQYLGPWMKVSDIVDPGSSASEEDKAAYDTFKAEAEANQVEGGLFRNTRDRSMPTNTLAMLDEHATPCYNSFRNIVKTNFRVTHHRNENFGELIQPIFDKL</sequence>
<dbReference type="EMBL" id="UINC01188201">
    <property type="protein sequence ID" value="SVE01301.1"/>
    <property type="molecule type" value="Genomic_DNA"/>
</dbReference>
<evidence type="ECO:0000313" key="1">
    <source>
        <dbReference type="EMBL" id="SVE01301.1"/>
    </source>
</evidence>